<evidence type="ECO:0000256" key="1">
    <source>
        <dbReference type="SAM" id="MobiDB-lite"/>
    </source>
</evidence>
<feature type="region of interest" description="Disordered" evidence="1">
    <location>
        <begin position="109"/>
        <end position="148"/>
    </location>
</feature>
<dbReference type="RefSeq" id="WP_179766985.1">
    <property type="nucleotide sequence ID" value="NZ_JACCFO010000001.1"/>
</dbReference>
<proteinExistence type="predicted"/>
<name>A0A853BIZ9_9ACTN</name>
<dbReference type="AlphaFoldDB" id="A0A853BIZ9"/>
<dbReference type="GO" id="GO:0003746">
    <property type="term" value="F:translation elongation factor activity"/>
    <property type="evidence" value="ECO:0007669"/>
    <property type="project" value="UniProtKB-KW"/>
</dbReference>
<reference evidence="2 3" key="1">
    <citation type="submission" date="2020-07" db="EMBL/GenBank/DDBJ databases">
        <title>Sequencing the genomes of 1000 actinobacteria strains.</title>
        <authorList>
            <person name="Klenk H.-P."/>
        </authorList>
    </citation>
    <scope>NUCLEOTIDE SEQUENCE [LARGE SCALE GENOMIC DNA]</scope>
    <source>
        <strain evidence="2 3">DSM 45927</strain>
    </source>
</reference>
<evidence type="ECO:0000313" key="3">
    <source>
        <dbReference type="Proteomes" id="UP000575985"/>
    </source>
</evidence>
<protein>
    <submittedName>
        <fullName evidence="2">RNA polymerase subunit RPABC4/transcription elongation factor Spt4</fullName>
    </submittedName>
</protein>
<feature type="compositionally biased region" description="Pro residues" evidence="1">
    <location>
        <begin position="114"/>
        <end position="124"/>
    </location>
</feature>
<comment type="caution">
    <text evidence="2">The sequence shown here is derived from an EMBL/GenBank/DDBJ whole genome shotgun (WGS) entry which is preliminary data.</text>
</comment>
<evidence type="ECO:0000313" key="2">
    <source>
        <dbReference type="EMBL" id="NYI95478.1"/>
    </source>
</evidence>
<feature type="compositionally biased region" description="Pro residues" evidence="1">
    <location>
        <begin position="138"/>
        <end position="148"/>
    </location>
</feature>
<keyword evidence="3" id="KW-1185">Reference proteome</keyword>
<dbReference type="EMBL" id="JACCFO010000001">
    <property type="protein sequence ID" value="NYI95478.1"/>
    <property type="molecule type" value="Genomic_DNA"/>
</dbReference>
<keyword evidence="2" id="KW-0251">Elongation factor</keyword>
<sequence length="148" mass="16009">MDNVERGRAVHGPRVAVPAGDDGHALLWFAYCPNCQAMVNADRGFLADCWRCAKPLPRKFNSRSEIRVEWVPVEEATSDEGSAETCHCVYCGTATPIATRTCPTCRRAAYPQLPETPPEAPPEAPSEKTAPEGDDPTPKPPASRPAPP</sequence>
<organism evidence="2 3">
    <name type="scientific">Streptomonospora nanhaiensis</name>
    <dbReference type="NCBI Taxonomy" id="1323731"/>
    <lineage>
        <taxon>Bacteria</taxon>
        <taxon>Bacillati</taxon>
        <taxon>Actinomycetota</taxon>
        <taxon>Actinomycetes</taxon>
        <taxon>Streptosporangiales</taxon>
        <taxon>Nocardiopsidaceae</taxon>
        <taxon>Streptomonospora</taxon>
    </lineage>
</organism>
<keyword evidence="2" id="KW-0648">Protein biosynthesis</keyword>
<accession>A0A853BIZ9</accession>
<dbReference type="Proteomes" id="UP000575985">
    <property type="component" value="Unassembled WGS sequence"/>
</dbReference>
<gene>
    <name evidence="2" type="ORF">HNR12_001755</name>
</gene>